<organism evidence="1 2">
    <name type="scientific">Paenibacillus rhizovicinus</name>
    <dbReference type="NCBI Taxonomy" id="2704463"/>
    <lineage>
        <taxon>Bacteria</taxon>
        <taxon>Bacillati</taxon>
        <taxon>Bacillota</taxon>
        <taxon>Bacilli</taxon>
        <taxon>Bacillales</taxon>
        <taxon>Paenibacillaceae</taxon>
        <taxon>Paenibacillus</taxon>
    </lineage>
</organism>
<keyword evidence="2" id="KW-1185">Reference proteome</keyword>
<dbReference type="RefSeq" id="WP_162645850.1">
    <property type="nucleotide sequence ID" value="NZ_CP048288.1"/>
</dbReference>
<accession>A0A6C0PB95</accession>
<dbReference type="AlphaFoldDB" id="A0A6C0PB95"/>
<geneLocation type="plasmid" evidence="1 2">
    <name>unnamed2</name>
</geneLocation>
<dbReference type="EMBL" id="CP048288">
    <property type="protein sequence ID" value="QHW35716.1"/>
    <property type="molecule type" value="Genomic_DNA"/>
</dbReference>
<evidence type="ECO:0000313" key="1">
    <source>
        <dbReference type="EMBL" id="QHW35716.1"/>
    </source>
</evidence>
<dbReference type="Proteomes" id="UP000479114">
    <property type="component" value="Plasmid unnamed2"/>
</dbReference>
<dbReference type="KEGG" id="prz:GZH47_33015"/>
<name>A0A6C0PB95_9BACL</name>
<gene>
    <name evidence="1" type="ORF">GZH47_33015</name>
</gene>
<keyword evidence="1" id="KW-0614">Plasmid</keyword>
<evidence type="ECO:0000313" key="2">
    <source>
        <dbReference type="Proteomes" id="UP000479114"/>
    </source>
</evidence>
<protein>
    <submittedName>
        <fullName evidence="1">Uncharacterized protein</fullName>
    </submittedName>
</protein>
<sequence>MSKRIVRTIDCRYCEENKVVLSSSWANKCKCGVEYNGAGQALAPRWQWGEETGERFD</sequence>
<reference evidence="1 2" key="1">
    <citation type="submission" date="2020-02" db="EMBL/GenBank/DDBJ databases">
        <title>Paenibacillus sp. nov., isolated from rhizosphere soil of tomato.</title>
        <authorList>
            <person name="Weon H.-Y."/>
            <person name="Lee S.A."/>
        </authorList>
    </citation>
    <scope>NUCLEOTIDE SEQUENCE [LARGE SCALE GENOMIC DNA]</scope>
    <source>
        <strain evidence="1 2">14171R-81</strain>
        <plasmid evidence="1 2">unnamed2</plasmid>
    </source>
</reference>
<proteinExistence type="predicted"/>